<dbReference type="AlphaFoldDB" id="A0A8T0EIB1"/>
<dbReference type="Proteomes" id="UP000807504">
    <property type="component" value="Unassembled WGS sequence"/>
</dbReference>
<evidence type="ECO:0000256" key="1">
    <source>
        <dbReference type="SAM" id="MobiDB-lite"/>
    </source>
</evidence>
<keyword evidence="3" id="KW-1185">Reference proteome</keyword>
<proteinExistence type="predicted"/>
<comment type="caution">
    <text evidence="2">The sequence shown here is derived from an EMBL/GenBank/DDBJ whole genome shotgun (WGS) entry which is preliminary data.</text>
</comment>
<evidence type="ECO:0000313" key="2">
    <source>
        <dbReference type="EMBL" id="KAF8771635.1"/>
    </source>
</evidence>
<dbReference type="EMBL" id="JABXBU010002228">
    <property type="protein sequence ID" value="KAF8771635.1"/>
    <property type="molecule type" value="Genomic_DNA"/>
</dbReference>
<name>A0A8T0EIB1_ARGBR</name>
<feature type="region of interest" description="Disordered" evidence="1">
    <location>
        <begin position="105"/>
        <end position="150"/>
    </location>
</feature>
<protein>
    <submittedName>
        <fullName evidence="2">Uncharacterized protein</fullName>
    </submittedName>
</protein>
<organism evidence="2 3">
    <name type="scientific">Argiope bruennichi</name>
    <name type="common">Wasp spider</name>
    <name type="synonym">Aranea bruennichi</name>
    <dbReference type="NCBI Taxonomy" id="94029"/>
    <lineage>
        <taxon>Eukaryota</taxon>
        <taxon>Metazoa</taxon>
        <taxon>Ecdysozoa</taxon>
        <taxon>Arthropoda</taxon>
        <taxon>Chelicerata</taxon>
        <taxon>Arachnida</taxon>
        <taxon>Araneae</taxon>
        <taxon>Araneomorphae</taxon>
        <taxon>Entelegynae</taxon>
        <taxon>Araneoidea</taxon>
        <taxon>Araneidae</taxon>
        <taxon>Argiope</taxon>
    </lineage>
</organism>
<reference evidence="2" key="2">
    <citation type="submission" date="2020-06" db="EMBL/GenBank/DDBJ databases">
        <authorList>
            <person name="Sheffer M."/>
        </authorList>
    </citation>
    <scope>NUCLEOTIDE SEQUENCE</scope>
</reference>
<feature type="compositionally biased region" description="Polar residues" evidence="1">
    <location>
        <begin position="125"/>
        <end position="141"/>
    </location>
</feature>
<evidence type="ECO:0000313" key="3">
    <source>
        <dbReference type="Proteomes" id="UP000807504"/>
    </source>
</evidence>
<feature type="compositionally biased region" description="Basic and acidic residues" evidence="1">
    <location>
        <begin position="105"/>
        <end position="124"/>
    </location>
</feature>
<feature type="region of interest" description="Disordered" evidence="1">
    <location>
        <begin position="167"/>
        <end position="186"/>
    </location>
</feature>
<sequence length="252" mass="28799">MTKKNAESRETKDKKIFEEISHKNSTTSMKKNLSPAQFGISYSTADGTIGKFDNYRLKPSFEDKVKPSTSILEIREDIDTLKKAIKELEKVEKMKIKEIETLERSMKEAKNVNEKKIKESDENISHNTSSSLVNEISSPVQNNASCSIDSDSISAFDNKKDLLKISLQDEASTSSEIDDNSSNEYERKIMQEIDDLKKALKEMEKTEEMTIKEIETLKKTHKALDNVEEMQIKEIESLRKTIKEMISSSVED</sequence>
<reference evidence="2" key="1">
    <citation type="journal article" date="2020" name="bioRxiv">
        <title>Chromosome-level reference genome of the European wasp spider Argiope bruennichi: a resource for studies on range expansion and evolutionary adaptation.</title>
        <authorList>
            <person name="Sheffer M.M."/>
            <person name="Hoppe A."/>
            <person name="Krehenwinkel H."/>
            <person name="Uhl G."/>
            <person name="Kuss A.W."/>
            <person name="Jensen L."/>
            <person name="Jensen C."/>
            <person name="Gillespie R.G."/>
            <person name="Hoff K.J."/>
            <person name="Prost S."/>
        </authorList>
    </citation>
    <scope>NUCLEOTIDE SEQUENCE</scope>
</reference>
<gene>
    <name evidence="2" type="ORF">HNY73_019019</name>
</gene>
<accession>A0A8T0EIB1</accession>